<evidence type="ECO:0000313" key="1">
    <source>
        <dbReference type="EMBL" id="GFS30107.1"/>
    </source>
</evidence>
<reference evidence="1" key="1">
    <citation type="submission" date="2020-08" db="EMBL/GenBank/DDBJ databases">
        <title>Multicomponent nature underlies the extraordinary mechanical properties of spider dragline silk.</title>
        <authorList>
            <person name="Kono N."/>
            <person name="Nakamura H."/>
            <person name="Mori M."/>
            <person name="Yoshida Y."/>
            <person name="Ohtoshi R."/>
            <person name="Malay A.D."/>
            <person name="Moran D.A.P."/>
            <person name="Tomita M."/>
            <person name="Numata K."/>
            <person name="Arakawa K."/>
        </authorList>
    </citation>
    <scope>NUCLEOTIDE SEQUENCE</scope>
</reference>
<protein>
    <submittedName>
        <fullName evidence="1">Uncharacterized protein</fullName>
    </submittedName>
</protein>
<sequence length="133" mass="15098">MLNTRFNCLRIAENSIPLVNYNSSFPSNQSCDIFGLLKNKTVISVCPKQVANVRLNVPVLPDSSVIATTMVSQEILPVLSEKGFNFSGLDPKTKAKLTLLNYLQLRQSLTEEMNLEERERDLHREWGSQQFLI</sequence>
<keyword evidence="2" id="KW-1185">Reference proteome</keyword>
<dbReference type="Proteomes" id="UP000886998">
    <property type="component" value="Unassembled WGS sequence"/>
</dbReference>
<dbReference type="AlphaFoldDB" id="A0A8X6M5S8"/>
<accession>A0A8X6M5S8</accession>
<name>A0A8X6M5S8_9ARAC</name>
<dbReference type="EMBL" id="BMAV01024096">
    <property type="protein sequence ID" value="GFS30107.1"/>
    <property type="molecule type" value="Genomic_DNA"/>
</dbReference>
<comment type="caution">
    <text evidence="1">The sequence shown here is derived from an EMBL/GenBank/DDBJ whole genome shotgun (WGS) entry which is preliminary data.</text>
</comment>
<gene>
    <name evidence="1" type="ORF">TNIN_411071</name>
</gene>
<organism evidence="1 2">
    <name type="scientific">Trichonephila inaurata madagascariensis</name>
    <dbReference type="NCBI Taxonomy" id="2747483"/>
    <lineage>
        <taxon>Eukaryota</taxon>
        <taxon>Metazoa</taxon>
        <taxon>Ecdysozoa</taxon>
        <taxon>Arthropoda</taxon>
        <taxon>Chelicerata</taxon>
        <taxon>Arachnida</taxon>
        <taxon>Araneae</taxon>
        <taxon>Araneomorphae</taxon>
        <taxon>Entelegynae</taxon>
        <taxon>Araneoidea</taxon>
        <taxon>Nephilidae</taxon>
        <taxon>Trichonephila</taxon>
        <taxon>Trichonephila inaurata</taxon>
    </lineage>
</organism>
<evidence type="ECO:0000313" key="2">
    <source>
        <dbReference type="Proteomes" id="UP000886998"/>
    </source>
</evidence>
<proteinExistence type="predicted"/>